<protein>
    <submittedName>
        <fullName evidence="5">DNA-binding GntR family transcriptional regulator</fullName>
    </submittedName>
</protein>
<dbReference type="CDD" id="cd07377">
    <property type="entry name" value="WHTH_GntR"/>
    <property type="match status" value="1"/>
</dbReference>
<reference evidence="5 6" key="1">
    <citation type="submission" date="2021-03" db="EMBL/GenBank/DDBJ databases">
        <title>Sequencing the genomes of 1000 actinobacteria strains.</title>
        <authorList>
            <person name="Klenk H.-P."/>
        </authorList>
    </citation>
    <scope>NUCLEOTIDE SEQUENCE [LARGE SCALE GENOMIC DNA]</scope>
    <source>
        <strain evidence="5 6">DSM 13468</strain>
    </source>
</reference>
<evidence type="ECO:0000256" key="1">
    <source>
        <dbReference type="ARBA" id="ARBA00023015"/>
    </source>
</evidence>
<dbReference type="EMBL" id="JAGIOA010000001">
    <property type="protein sequence ID" value="MBP2376907.1"/>
    <property type="molecule type" value="Genomic_DNA"/>
</dbReference>
<evidence type="ECO:0000259" key="4">
    <source>
        <dbReference type="PROSITE" id="PS50949"/>
    </source>
</evidence>
<dbReference type="RefSeq" id="WP_210096324.1">
    <property type="nucleotide sequence ID" value="NZ_BAAAIO010000001.1"/>
</dbReference>
<evidence type="ECO:0000313" key="5">
    <source>
        <dbReference type="EMBL" id="MBP2376907.1"/>
    </source>
</evidence>
<gene>
    <name evidence="5" type="ORF">JOF42_000402</name>
</gene>
<evidence type="ECO:0000256" key="3">
    <source>
        <dbReference type="ARBA" id="ARBA00023163"/>
    </source>
</evidence>
<dbReference type="InterPro" id="IPR000524">
    <property type="entry name" value="Tscrpt_reg_HTH_GntR"/>
</dbReference>
<dbReference type="PANTHER" id="PTHR43537:SF24">
    <property type="entry name" value="GLUCONATE OPERON TRANSCRIPTIONAL REPRESSOR"/>
    <property type="match status" value="1"/>
</dbReference>
<dbReference type="Pfam" id="PF00392">
    <property type="entry name" value="GntR"/>
    <property type="match status" value="1"/>
</dbReference>
<dbReference type="SUPFAM" id="SSF46785">
    <property type="entry name" value="Winged helix' DNA-binding domain"/>
    <property type="match status" value="1"/>
</dbReference>
<evidence type="ECO:0000256" key="2">
    <source>
        <dbReference type="ARBA" id="ARBA00023125"/>
    </source>
</evidence>
<dbReference type="PANTHER" id="PTHR43537">
    <property type="entry name" value="TRANSCRIPTIONAL REGULATOR, GNTR FAMILY"/>
    <property type="match status" value="1"/>
</dbReference>
<dbReference type="InterPro" id="IPR036388">
    <property type="entry name" value="WH-like_DNA-bd_sf"/>
</dbReference>
<dbReference type="Proteomes" id="UP000703720">
    <property type="component" value="Unassembled WGS sequence"/>
</dbReference>
<keyword evidence="3" id="KW-0804">Transcription</keyword>
<dbReference type="Gene3D" id="1.10.10.10">
    <property type="entry name" value="Winged helix-like DNA-binding domain superfamily/Winged helix DNA-binding domain"/>
    <property type="match status" value="1"/>
</dbReference>
<dbReference type="PRINTS" id="PR00035">
    <property type="entry name" value="HTHGNTR"/>
</dbReference>
<organism evidence="5 6">
    <name type="scientific">Microbacterium phyllosphaerae</name>
    <dbReference type="NCBI Taxonomy" id="124798"/>
    <lineage>
        <taxon>Bacteria</taxon>
        <taxon>Bacillati</taxon>
        <taxon>Actinomycetota</taxon>
        <taxon>Actinomycetes</taxon>
        <taxon>Micrococcales</taxon>
        <taxon>Microbacteriaceae</taxon>
        <taxon>Microbacterium</taxon>
    </lineage>
</organism>
<accession>A0ABS4WL24</accession>
<sequence length="224" mass="24431">MPIAAGSKPEVRRRLLSDEVHDHIRDAILDGTFTPGEILDDAALQEWLGVSRTPIRDALKRLQYEGLVVIHAQSSTRVASPDVADVDQGLQAFGAIMGGVVRISVPELTSDGRHALLRHAAAARDAVSRVDAIAHLNATLEVYEVLLQNCSNRVLVNIAHTTLMPVVFGYRASLPDRTPDWALLADGWERFQEGITTSDNVLAELALEEIHRLPLTGLTQAVAR</sequence>
<dbReference type="PROSITE" id="PS50949">
    <property type="entry name" value="HTH_GNTR"/>
    <property type="match status" value="1"/>
</dbReference>
<dbReference type="GO" id="GO:0003677">
    <property type="term" value="F:DNA binding"/>
    <property type="evidence" value="ECO:0007669"/>
    <property type="project" value="UniProtKB-KW"/>
</dbReference>
<feature type="domain" description="HTH gntR-type" evidence="4">
    <location>
        <begin position="14"/>
        <end position="81"/>
    </location>
</feature>
<dbReference type="SMART" id="SM00345">
    <property type="entry name" value="HTH_GNTR"/>
    <property type="match status" value="1"/>
</dbReference>
<keyword evidence="2 5" id="KW-0238">DNA-binding</keyword>
<name>A0ABS4WL24_9MICO</name>
<evidence type="ECO:0000313" key="6">
    <source>
        <dbReference type="Proteomes" id="UP000703720"/>
    </source>
</evidence>
<proteinExistence type="predicted"/>
<comment type="caution">
    <text evidence="5">The sequence shown here is derived from an EMBL/GenBank/DDBJ whole genome shotgun (WGS) entry which is preliminary data.</text>
</comment>
<keyword evidence="1" id="KW-0805">Transcription regulation</keyword>
<keyword evidence="6" id="KW-1185">Reference proteome</keyword>
<dbReference type="InterPro" id="IPR036390">
    <property type="entry name" value="WH_DNA-bd_sf"/>
</dbReference>